<keyword evidence="4" id="KW-1185">Reference proteome</keyword>
<keyword evidence="2" id="KW-1133">Transmembrane helix</keyword>
<accession>A0A9P4K218</accession>
<feature type="transmembrane region" description="Helical" evidence="2">
    <location>
        <begin position="12"/>
        <end position="33"/>
    </location>
</feature>
<reference evidence="4" key="1">
    <citation type="journal article" date="2020" name="Stud. Mycol.">
        <title>101 Dothideomycetes genomes: A test case for predicting lifestyles and emergence of pathogens.</title>
        <authorList>
            <person name="Haridas S."/>
            <person name="Albert R."/>
            <person name="Binder M."/>
            <person name="Bloem J."/>
            <person name="LaButti K."/>
            <person name="Salamov A."/>
            <person name="Andreopoulos B."/>
            <person name="Baker S."/>
            <person name="Barry K."/>
            <person name="Bills G."/>
            <person name="Bluhm B."/>
            <person name="Cannon C."/>
            <person name="Castanera R."/>
            <person name="Culley D."/>
            <person name="Daum C."/>
            <person name="Ezra D."/>
            <person name="Gonzalez J."/>
            <person name="Henrissat B."/>
            <person name="Kuo A."/>
            <person name="Liang C."/>
            <person name="Lipzen A."/>
            <person name="Lutzoni F."/>
            <person name="Magnuson J."/>
            <person name="Mondo S."/>
            <person name="Nolan M."/>
            <person name="Ohm R."/>
            <person name="Pangilinan J."/>
            <person name="Park H.-J."/>
            <person name="Ramirez L."/>
            <person name="Alfaro M."/>
            <person name="Sun H."/>
            <person name="Tritt A."/>
            <person name="Yoshinaga Y."/>
            <person name="Zwiers L.-H."/>
            <person name="Turgeon B."/>
            <person name="Goodwin S."/>
            <person name="Spatafora J."/>
            <person name="Crous P."/>
            <person name="Grigoriev I."/>
        </authorList>
    </citation>
    <scope>NUCLEOTIDE SEQUENCE [LARGE SCALE GENOMIC DNA]</scope>
    <source>
        <strain evidence="4">CBS 304.66</strain>
    </source>
</reference>
<evidence type="ECO:0000313" key="4">
    <source>
        <dbReference type="Proteomes" id="UP000800093"/>
    </source>
</evidence>
<comment type="caution">
    <text evidence="3">The sequence shown here is derived from an EMBL/GenBank/DDBJ whole genome shotgun (WGS) entry which is preliminary data.</text>
</comment>
<evidence type="ECO:0000256" key="1">
    <source>
        <dbReference type="SAM" id="MobiDB-lite"/>
    </source>
</evidence>
<dbReference type="Proteomes" id="UP000800093">
    <property type="component" value="Unassembled WGS sequence"/>
</dbReference>
<evidence type="ECO:0000313" key="3">
    <source>
        <dbReference type="EMBL" id="KAF2258715.1"/>
    </source>
</evidence>
<name>A0A9P4K218_9PLEO</name>
<keyword evidence="2" id="KW-0472">Membrane</keyword>
<dbReference type="EMBL" id="ML986741">
    <property type="protein sequence ID" value="KAF2258715.1"/>
    <property type="molecule type" value="Genomic_DNA"/>
</dbReference>
<feature type="compositionally biased region" description="Polar residues" evidence="1">
    <location>
        <begin position="41"/>
        <end position="50"/>
    </location>
</feature>
<protein>
    <submittedName>
        <fullName evidence="3">Uncharacterized protein</fullName>
    </submittedName>
</protein>
<gene>
    <name evidence="3" type="ORF">CC78DRAFT_586744</name>
</gene>
<evidence type="ECO:0000256" key="2">
    <source>
        <dbReference type="SAM" id="Phobius"/>
    </source>
</evidence>
<feature type="region of interest" description="Disordered" evidence="1">
    <location>
        <begin position="41"/>
        <end position="129"/>
    </location>
</feature>
<organism evidence="3 4">
    <name type="scientific">Lojkania enalia</name>
    <dbReference type="NCBI Taxonomy" id="147567"/>
    <lineage>
        <taxon>Eukaryota</taxon>
        <taxon>Fungi</taxon>
        <taxon>Dikarya</taxon>
        <taxon>Ascomycota</taxon>
        <taxon>Pezizomycotina</taxon>
        <taxon>Dothideomycetes</taxon>
        <taxon>Pleosporomycetidae</taxon>
        <taxon>Pleosporales</taxon>
        <taxon>Pleosporales incertae sedis</taxon>
        <taxon>Lojkania</taxon>
    </lineage>
</organism>
<keyword evidence="2" id="KW-0812">Transmembrane</keyword>
<dbReference type="AlphaFoldDB" id="A0A9P4K218"/>
<sequence>MPLVCGEVLFCGIVDALIAEIAIIGIFFISALIPRTSRSHAATQPIPSSRETLDDTQLVAGAMGRRDSKNTPRPRSRHVTTPLSQAAADPEHRENFPTAQRSHKVGRSKTPDDDSRYGTVSPPSPFDCNNQLIVCRDDGLFPAKKE</sequence>
<proteinExistence type="predicted"/>